<evidence type="ECO:0000256" key="2">
    <source>
        <dbReference type="ARBA" id="ARBA00010617"/>
    </source>
</evidence>
<sequence>MLPQRVEGSSPAFSFSHRAFRIGLESAKGAPLRWIAIFVVCVVAARLIFLRFFHSLARFPGPPLASLTNGHWYHTILGGRGPWKNHEWHQKWGSIVRIAPNHLSFNAHSAQKVIYGFGTRAVPSMVKDPIFFTPEVDHSMNIINETDREEHSRMRRMLSFAFGNSNLLENEDVLVRRTNEFVSQIGQIQPGCNGFNIVQHFNYVTFNIMGEMSFGDSFDSRLDEQPEHRYHWADVIVNTTYMNDVMRAVCVIPGLFSLLEWWKTDHMKKTLYKHAEYATEHTEARLKAGTVRKDFMHHILTSKGPRPTDLEIASHFNVIMMAGAVTTATFLAGVTYYLGRNPATLYRLQQEVRSRFNSLDDITSRELLKCEYLNAVVEEGLRIFPPAGAGHLSRIVPEGGCEIDGVWIPGGTRVSVHQWSVLRDSRNYTDPNAFIPERWMKNEPEGQRGDRLETSLPFSYGPRGCLGKNLAYLEMRMVLAKMFWTYDLQWFNGDQVDWERDSKGYTLWEKPDLRVILKAA</sequence>
<keyword evidence="3 8" id="KW-0349">Heme</keyword>
<evidence type="ECO:0000313" key="11">
    <source>
        <dbReference type="EMBL" id="TVY81056.1"/>
    </source>
</evidence>
<feature type="binding site" description="axial binding residue" evidence="8">
    <location>
        <position position="465"/>
    </location>
    <ligand>
        <name>heme</name>
        <dbReference type="ChEBI" id="CHEBI:30413"/>
    </ligand>
    <ligandPart>
        <name>Fe</name>
        <dbReference type="ChEBI" id="CHEBI:18248"/>
    </ligandPart>
</feature>
<gene>
    <name evidence="11" type="primary">aclL_5</name>
    <name evidence="11" type="ORF">LSUE1_G005265</name>
</gene>
<dbReference type="SUPFAM" id="SSF48264">
    <property type="entry name" value="Cytochrome P450"/>
    <property type="match status" value="1"/>
</dbReference>
<proteinExistence type="inferred from homology"/>
<keyword evidence="4 8" id="KW-0479">Metal-binding</keyword>
<comment type="similarity">
    <text evidence="2 9">Belongs to the cytochrome P450 family.</text>
</comment>
<comment type="cofactor">
    <cofactor evidence="1 8">
        <name>heme</name>
        <dbReference type="ChEBI" id="CHEBI:30413"/>
    </cofactor>
</comment>
<evidence type="ECO:0000256" key="8">
    <source>
        <dbReference type="PIRSR" id="PIRSR602401-1"/>
    </source>
</evidence>
<dbReference type="Proteomes" id="UP000469558">
    <property type="component" value="Unassembled WGS sequence"/>
</dbReference>
<dbReference type="PANTHER" id="PTHR24305">
    <property type="entry name" value="CYTOCHROME P450"/>
    <property type="match status" value="1"/>
</dbReference>
<keyword evidence="12" id="KW-1185">Reference proteome</keyword>
<accession>A0A8T9C6P1</accession>
<dbReference type="Gene3D" id="1.10.630.10">
    <property type="entry name" value="Cytochrome P450"/>
    <property type="match status" value="1"/>
</dbReference>
<keyword evidence="5 9" id="KW-0560">Oxidoreductase</keyword>
<dbReference type="PRINTS" id="PR00385">
    <property type="entry name" value="P450"/>
</dbReference>
<dbReference type="GO" id="GO:0005506">
    <property type="term" value="F:iron ion binding"/>
    <property type="evidence" value="ECO:0007669"/>
    <property type="project" value="InterPro"/>
</dbReference>
<dbReference type="CDD" id="cd11058">
    <property type="entry name" value="CYP60B-like"/>
    <property type="match status" value="1"/>
</dbReference>
<dbReference type="Pfam" id="PF00067">
    <property type="entry name" value="p450"/>
    <property type="match status" value="1"/>
</dbReference>
<dbReference type="InterPro" id="IPR001128">
    <property type="entry name" value="Cyt_P450"/>
</dbReference>
<dbReference type="PRINTS" id="PR00463">
    <property type="entry name" value="EP450I"/>
</dbReference>
<dbReference type="InterPro" id="IPR017972">
    <property type="entry name" value="Cyt_P450_CS"/>
</dbReference>
<evidence type="ECO:0000256" key="10">
    <source>
        <dbReference type="SAM" id="Phobius"/>
    </source>
</evidence>
<keyword evidence="6 8" id="KW-0408">Iron</keyword>
<feature type="transmembrane region" description="Helical" evidence="10">
    <location>
        <begin position="34"/>
        <end position="53"/>
    </location>
</feature>
<dbReference type="AlphaFoldDB" id="A0A8T9C6P1"/>
<evidence type="ECO:0000256" key="3">
    <source>
        <dbReference type="ARBA" id="ARBA00022617"/>
    </source>
</evidence>
<name>A0A8T9C6P1_9HELO</name>
<keyword evidence="10" id="KW-1133">Transmembrane helix</keyword>
<evidence type="ECO:0000256" key="4">
    <source>
        <dbReference type="ARBA" id="ARBA00022723"/>
    </source>
</evidence>
<evidence type="ECO:0000256" key="1">
    <source>
        <dbReference type="ARBA" id="ARBA00001971"/>
    </source>
</evidence>
<keyword evidence="10" id="KW-0812">Transmembrane</keyword>
<dbReference type="InterPro" id="IPR050121">
    <property type="entry name" value="Cytochrome_P450_monoxygenase"/>
</dbReference>
<evidence type="ECO:0000313" key="12">
    <source>
        <dbReference type="Proteomes" id="UP000469558"/>
    </source>
</evidence>
<evidence type="ECO:0000256" key="6">
    <source>
        <dbReference type="ARBA" id="ARBA00023004"/>
    </source>
</evidence>
<protein>
    <submittedName>
        <fullName evidence="11">Cytochrome P450 monooxygenase aclL</fullName>
    </submittedName>
</protein>
<dbReference type="InterPro" id="IPR036396">
    <property type="entry name" value="Cyt_P450_sf"/>
</dbReference>
<dbReference type="EMBL" id="QGMK01000558">
    <property type="protein sequence ID" value="TVY81056.1"/>
    <property type="molecule type" value="Genomic_DNA"/>
</dbReference>
<dbReference type="GO" id="GO:0016705">
    <property type="term" value="F:oxidoreductase activity, acting on paired donors, with incorporation or reduction of molecular oxygen"/>
    <property type="evidence" value="ECO:0007669"/>
    <property type="project" value="InterPro"/>
</dbReference>
<dbReference type="OrthoDB" id="1470350at2759"/>
<dbReference type="GO" id="GO:0004497">
    <property type="term" value="F:monooxygenase activity"/>
    <property type="evidence" value="ECO:0007669"/>
    <property type="project" value="UniProtKB-KW"/>
</dbReference>
<keyword evidence="10" id="KW-0472">Membrane</keyword>
<evidence type="ECO:0000256" key="5">
    <source>
        <dbReference type="ARBA" id="ARBA00023002"/>
    </source>
</evidence>
<keyword evidence="7 9" id="KW-0503">Monooxygenase</keyword>
<comment type="caution">
    <text evidence="11">The sequence shown here is derived from an EMBL/GenBank/DDBJ whole genome shotgun (WGS) entry which is preliminary data.</text>
</comment>
<reference evidence="11 12" key="1">
    <citation type="submission" date="2018-05" db="EMBL/GenBank/DDBJ databases">
        <title>Genome sequencing and assembly of the regulated plant pathogen Lachnellula willkommii and related sister species for the development of diagnostic species identification markers.</title>
        <authorList>
            <person name="Giroux E."/>
            <person name="Bilodeau G."/>
        </authorList>
    </citation>
    <scope>NUCLEOTIDE SEQUENCE [LARGE SCALE GENOMIC DNA]</scope>
    <source>
        <strain evidence="11 12">CBS 268.59</strain>
    </source>
</reference>
<dbReference type="GO" id="GO:0020037">
    <property type="term" value="F:heme binding"/>
    <property type="evidence" value="ECO:0007669"/>
    <property type="project" value="InterPro"/>
</dbReference>
<feature type="transmembrane region" description="Helical" evidence="10">
    <location>
        <begin position="316"/>
        <end position="339"/>
    </location>
</feature>
<dbReference type="InterPro" id="IPR002401">
    <property type="entry name" value="Cyt_P450_E_grp-I"/>
</dbReference>
<evidence type="ECO:0000256" key="7">
    <source>
        <dbReference type="ARBA" id="ARBA00023033"/>
    </source>
</evidence>
<evidence type="ECO:0000256" key="9">
    <source>
        <dbReference type="RuleBase" id="RU000461"/>
    </source>
</evidence>
<organism evidence="11 12">
    <name type="scientific">Lachnellula suecica</name>
    <dbReference type="NCBI Taxonomy" id="602035"/>
    <lineage>
        <taxon>Eukaryota</taxon>
        <taxon>Fungi</taxon>
        <taxon>Dikarya</taxon>
        <taxon>Ascomycota</taxon>
        <taxon>Pezizomycotina</taxon>
        <taxon>Leotiomycetes</taxon>
        <taxon>Helotiales</taxon>
        <taxon>Lachnaceae</taxon>
        <taxon>Lachnellula</taxon>
    </lineage>
</organism>
<dbReference type="PANTHER" id="PTHR24305:SF29">
    <property type="entry name" value="BENZOATE-PARA-HYDROXYLASE"/>
    <property type="match status" value="1"/>
</dbReference>
<dbReference type="PROSITE" id="PS00086">
    <property type="entry name" value="CYTOCHROME_P450"/>
    <property type="match status" value="1"/>
</dbReference>